<protein>
    <recommendedName>
        <fullName evidence="6">STAS domain-containing protein</fullName>
    </recommendedName>
</protein>
<dbReference type="InterPro" id="IPR002645">
    <property type="entry name" value="STAS_dom"/>
</dbReference>
<dbReference type="InterPro" id="IPR001902">
    <property type="entry name" value="SLC26A/SulP_fam"/>
</dbReference>
<evidence type="ECO:0000256" key="1">
    <source>
        <dbReference type="ARBA" id="ARBA00004141"/>
    </source>
</evidence>
<dbReference type="InParanoid" id="A0A7R8YWN5"/>
<organism evidence="7 8">
    <name type="scientific">Hermetia illucens</name>
    <name type="common">Black soldier fly</name>
    <dbReference type="NCBI Taxonomy" id="343691"/>
    <lineage>
        <taxon>Eukaryota</taxon>
        <taxon>Metazoa</taxon>
        <taxon>Ecdysozoa</taxon>
        <taxon>Arthropoda</taxon>
        <taxon>Hexapoda</taxon>
        <taxon>Insecta</taxon>
        <taxon>Pterygota</taxon>
        <taxon>Neoptera</taxon>
        <taxon>Endopterygota</taxon>
        <taxon>Diptera</taxon>
        <taxon>Brachycera</taxon>
        <taxon>Stratiomyomorpha</taxon>
        <taxon>Stratiomyidae</taxon>
        <taxon>Hermetiinae</taxon>
        <taxon>Hermetia</taxon>
    </lineage>
</organism>
<feature type="transmembrane region" description="Helical" evidence="5">
    <location>
        <begin position="511"/>
        <end position="529"/>
    </location>
</feature>
<dbReference type="GO" id="GO:0016020">
    <property type="term" value="C:membrane"/>
    <property type="evidence" value="ECO:0007669"/>
    <property type="project" value="UniProtKB-SubCell"/>
</dbReference>
<dbReference type="AlphaFoldDB" id="A0A7R8YWN5"/>
<comment type="subcellular location">
    <subcellularLocation>
        <location evidence="1">Membrane</location>
        <topology evidence="1">Multi-pass membrane protein</topology>
    </subcellularLocation>
</comment>
<feature type="transmembrane region" description="Helical" evidence="5">
    <location>
        <begin position="536"/>
        <end position="553"/>
    </location>
</feature>
<keyword evidence="2 5" id="KW-0812">Transmembrane</keyword>
<name>A0A7R8YWN5_HERIL</name>
<dbReference type="GO" id="GO:0055085">
    <property type="term" value="P:transmembrane transport"/>
    <property type="evidence" value="ECO:0007669"/>
    <property type="project" value="InterPro"/>
</dbReference>
<keyword evidence="3 5" id="KW-1133">Transmembrane helix</keyword>
<dbReference type="CDD" id="cd07042">
    <property type="entry name" value="STAS_SulP_like_sulfate_transporter"/>
    <property type="match status" value="1"/>
</dbReference>
<dbReference type="Pfam" id="PF00916">
    <property type="entry name" value="Sulfate_transp"/>
    <property type="match status" value="1"/>
</dbReference>
<dbReference type="Gene3D" id="3.30.750.24">
    <property type="entry name" value="STAS domain"/>
    <property type="match status" value="1"/>
</dbReference>
<evidence type="ECO:0000313" key="8">
    <source>
        <dbReference type="Proteomes" id="UP000594454"/>
    </source>
</evidence>
<dbReference type="InterPro" id="IPR036513">
    <property type="entry name" value="STAS_dom_sf"/>
</dbReference>
<evidence type="ECO:0000313" key="7">
    <source>
        <dbReference type="EMBL" id="CAD7088598.1"/>
    </source>
</evidence>
<sequence>MPLDQRAKREGAKEETTSLLGIKPPPICLHKAWSTQLTNKKVLLKAPIIKGNVSEAKIKTPVKIITCRVFGGGLVFRHYKVKRLFLQKCPRKMTGSDTPNNEMESTLPNGRSSPQVLQVMRPYYEQEQLNNELLYSKPKSNGYQEFLPKPSNFSIWHLIKSIFPILDWLPKYSWKNDLVADIVTGCTVAVMHIPQGMGYALLGNVPPIAGIYMAFFPVLVYVIFGTSRHNSMGTFAVISIMVGKVVQSRATADASAAITANLTATDAPPTEVYTPTDVATAVCFLAGVMQLVMFALRLGIVTSLLSETLVSGFTTGAAIYVFTSQIKDVLGISIKSQTGICEVVLNYIEIFKNIVNVNWVAFGLAATTMVILAINNEILKPRLAKMCAFPVPIELIIVLGGTLASKYLYLQRDYSVKILGNIPTGFPEMAFPKVTLLQEVIVDSIPIAIVSYAVAVSMAMIFAQKLNYEVNSNQELLAMGAGNVVGSLFSCMPFSASLSRSIIQQTVGGRTQIASVFSCLILAFVLLWIGPFFEPLPRSVLAGIILIALKGMLKQLMDFFKFWKLSRLDAVVWLATFLTVVFVAIDIGLLVGIILSLSCIFIRGMKPYTCLLGQVANTDLYLDIRRYKAAEEIPNIKIFHFCGSINFASRDTFKNELCSTLGMDLAKELKRCSKLSNQHVEYDSTHLGFKCLILDFSALSYIDPSGVSSLKSIINEFHKLSAVVYVAGCSCPVYEVMKKCDLRNSSDGRFKQFPTVHDAVHYAMEVITPISVVNVKDSS</sequence>
<feature type="transmembrane region" description="Helical" evidence="5">
    <location>
        <begin position="445"/>
        <end position="464"/>
    </location>
</feature>
<evidence type="ECO:0000256" key="2">
    <source>
        <dbReference type="ARBA" id="ARBA00022692"/>
    </source>
</evidence>
<keyword evidence="4 5" id="KW-0472">Membrane</keyword>
<gene>
    <name evidence="7" type="ORF">HERILL_LOCUS11207</name>
</gene>
<feature type="transmembrane region" description="Helical" evidence="5">
    <location>
        <begin position="573"/>
        <end position="602"/>
    </location>
</feature>
<dbReference type="Proteomes" id="UP000594454">
    <property type="component" value="Chromosome 4"/>
</dbReference>
<evidence type="ECO:0000256" key="5">
    <source>
        <dbReference type="SAM" id="Phobius"/>
    </source>
</evidence>
<dbReference type="PROSITE" id="PS50801">
    <property type="entry name" value="STAS"/>
    <property type="match status" value="1"/>
</dbReference>
<feature type="domain" description="STAS" evidence="6">
    <location>
        <begin position="626"/>
        <end position="763"/>
    </location>
</feature>
<feature type="transmembrane region" description="Helical" evidence="5">
    <location>
        <begin position="201"/>
        <end position="224"/>
    </location>
</feature>
<dbReference type="PANTHER" id="PTHR11814">
    <property type="entry name" value="SULFATE TRANSPORTER"/>
    <property type="match status" value="1"/>
</dbReference>
<feature type="transmembrane region" description="Helical" evidence="5">
    <location>
        <begin position="476"/>
        <end position="499"/>
    </location>
</feature>
<dbReference type="Pfam" id="PF01740">
    <property type="entry name" value="STAS"/>
    <property type="match status" value="1"/>
</dbReference>
<keyword evidence="8" id="KW-1185">Reference proteome</keyword>
<dbReference type="EMBL" id="LR899012">
    <property type="protein sequence ID" value="CAD7088598.1"/>
    <property type="molecule type" value="Genomic_DNA"/>
</dbReference>
<feature type="transmembrane region" description="Helical" evidence="5">
    <location>
        <begin position="278"/>
        <end position="296"/>
    </location>
</feature>
<feature type="transmembrane region" description="Helical" evidence="5">
    <location>
        <begin position="386"/>
        <end position="409"/>
    </location>
</feature>
<dbReference type="InterPro" id="IPR011547">
    <property type="entry name" value="SLC26A/SulP_dom"/>
</dbReference>
<evidence type="ECO:0000259" key="6">
    <source>
        <dbReference type="PROSITE" id="PS50801"/>
    </source>
</evidence>
<reference evidence="7 8" key="1">
    <citation type="submission" date="2020-11" db="EMBL/GenBank/DDBJ databases">
        <authorList>
            <person name="Wallbank WR R."/>
            <person name="Pardo Diaz C."/>
            <person name="Kozak K."/>
            <person name="Martin S."/>
            <person name="Jiggins C."/>
            <person name="Moest M."/>
            <person name="Warren A I."/>
            <person name="Generalovic N T."/>
            <person name="Byers J.R.P. K."/>
            <person name="Montejo-Kovacevich G."/>
            <person name="Yen C E."/>
        </authorList>
    </citation>
    <scope>NUCLEOTIDE SEQUENCE [LARGE SCALE GENOMIC DNA]</scope>
</reference>
<evidence type="ECO:0000256" key="4">
    <source>
        <dbReference type="ARBA" id="ARBA00023136"/>
    </source>
</evidence>
<accession>A0A7R8YWN5</accession>
<proteinExistence type="predicted"/>
<evidence type="ECO:0000256" key="3">
    <source>
        <dbReference type="ARBA" id="ARBA00022989"/>
    </source>
</evidence>
<feature type="transmembrane region" description="Helical" evidence="5">
    <location>
        <begin position="354"/>
        <end position="374"/>
    </location>
</feature>
<dbReference type="OrthoDB" id="288203at2759"/>
<dbReference type="NCBIfam" id="TIGR00815">
    <property type="entry name" value="sulP"/>
    <property type="match status" value="1"/>
</dbReference>
<dbReference type="SUPFAM" id="SSF52091">
    <property type="entry name" value="SpoIIaa-like"/>
    <property type="match status" value="1"/>
</dbReference>